<organism evidence="6">
    <name type="scientific">freshwater metagenome</name>
    <dbReference type="NCBI Taxonomy" id="449393"/>
    <lineage>
        <taxon>unclassified sequences</taxon>
        <taxon>metagenomes</taxon>
        <taxon>ecological metagenomes</taxon>
    </lineage>
</organism>
<dbReference type="InterPro" id="IPR001328">
    <property type="entry name" value="Pept_tRNA_hydro"/>
</dbReference>
<protein>
    <recommendedName>
        <fullName evidence="1">peptidyl-tRNA hydrolase</fullName>
        <ecNumber evidence="1">3.1.1.29</ecNumber>
    </recommendedName>
</protein>
<proteinExistence type="inferred from homology"/>
<keyword evidence="4" id="KW-0694">RNA-binding</keyword>
<name>A0A6J6CW63_9ZZZZ</name>
<reference evidence="6" key="1">
    <citation type="submission" date="2020-05" db="EMBL/GenBank/DDBJ databases">
        <authorList>
            <person name="Chiriac C."/>
            <person name="Salcher M."/>
            <person name="Ghai R."/>
            <person name="Kavagutti S V."/>
        </authorList>
    </citation>
    <scope>NUCLEOTIDE SEQUENCE</scope>
</reference>
<evidence type="ECO:0000256" key="2">
    <source>
        <dbReference type="ARBA" id="ARBA00022555"/>
    </source>
</evidence>
<keyword evidence="2" id="KW-0820">tRNA-binding</keyword>
<dbReference type="NCBIfam" id="TIGR00447">
    <property type="entry name" value="pth"/>
    <property type="match status" value="1"/>
</dbReference>
<evidence type="ECO:0000313" key="7">
    <source>
        <dbReference type="EMBL" id="CAB4627593.1"/>
    </source>
</evidence>
<dbReference type="Gene3D" id="3.40.50.1470">
    <property type="entry name" value="Peptidyl-tRNA hydrolase"/>
    <property type="match status" value="1"/>
</dbReference>
<comment type="similarity">
    <text evidence="5">Belongs to the PTH family.</text>
</comment>
<evidence type="ECO:0000256" key="4">
    <source>
        <dbReference type="ARBA" id="ARBA00022884"/>
    </source>
</evidence>
<dbReference type="SUPFAM" id="SSF53178">
    <property type="entry name" value="Peptidyl-tRNA hydrolase-like"/>
    <property type="match status" value="1"/>
</dbReference>
<dbReference type="AlphaFoldDB" id="A0A6J6CW63"/>
<sequence length="170" mass="18180">MGQVLLDVLAARHGESFKAHKSNALVAEVKIIGGPKLILAKPLSYMNLSGGPTSSLMSFYKIEPENLIVVHDELDIPPTTFRLKLGGGHGGHNGLRDIISAIDSKDFIRVRLGIGRPPGSMDAADYVLKNFSASDLAEFKTTLEIAADAVEEIVGNGLVSTQDKYHSPAD</sequence>
<dbReference type="GO" id="GO:0000049">
    <property type="term" value="F:tRNA binding"/>
    <property type="evidence" value="ECO:0007669"/>
    <property type="project" value="UniProtKB-KW"/>
</dbReference>
<evidence type="ECO:0000256" key="3">
    <source>
        <dbReference type="ARBA" id="ARBA00022801"/>
    </source>
</evidence>
<dbReference type="EMBL" id="CAEZVU010000002">
    <property type="protein sequence ID" value="CAB4627593.1"/>
    <property type="molecule type" value="Genomic_DNA"/>
</dbReference>
<gene>
    <name evidence="6" type="ORF">UFOPK1639_00056</name>
    <name evidence="7" type="ORF">UFOPK2132_00026</name>
</gene>
<dbReference type="EMBL" id="CAEZTH010000003">
    <property type="protein sequence ID" value="CAB4555587.1"/>
    <property type="molecule type" value="Genomic_DNA"/>
</dbReference>
<accession>A0A6J6CW63</accession>
<dbReference type="CDD" id="cd00462">
    <property type="entry name" value="PTH"/>
    <property type="match status" value="1"/>
</dbReference>
<evidence type="ECO:0000256" key="1">
    <source>
        <dbReference type="ARBA" id="ARBA00013260"/>
    </source>
</evidence>
<dbReference type="Pfam" id="PF01195">
    <property type="entry name" value="Pept_tRNA_hydro"/>
    <property type="match status" value="1"/>
</dbReference>
<dbReference type="InterPro" id="IPR018171">
    <property type="entry name" value="Pept_tRNA_hydro_CS"/>
</dbReference>
<dbReference type="EC" id="3.1.1.29" evidence="1"/>
<dbReference type="PROSITE" id="PS01196">
    <property type="entry name" value="PEPT_TRNA_HYDROL_2"/>
    <property type="match status" value="1"/>
</dbReference>
<dbReference type="PANTHER" id="PTHR17224">
    <property type="entry name" value="PEPTIDYL-TRNA HYDROLASE"/>
    <property type="match status" value="1"/>
</dbReference>
<evidence type="ECO:0000313" key="6">
    <source>
        <dbReference type="EMBL" id="CAB4555587.1"/>
    </source>
</evidence>
<evidence type="ECO:0000256" key="5">
    <source>
        <dbReference type="ARBA" id="ARBA00038063"/>
    </source>
</evidence>
<keyword evidence="3" id="KW-0378">Hydrolase</keyword>
<dbReference type="GO" id="GO:0004045">
    <property type="term" value="F:peptidyl-tRNA hydrolase activity"/>
    <property type="evidence" value="ECO:0007669"/>
    <property type="project" value="UniProtKB-EC"/>
</dbReference>
<dbReference type="InterPro" id="IPR036416">
    <property type="entry name" value="Pept_tRNA_hydro_sf"/>
</dbReference>
<dbReference type="PANTHER" id="PTHR17224:SF1">
    <property type="entry name" value="PEPTIDYL-TRNA HYDROLASE"/>
    <property type="match status" value="1"/>
</dbReference>